<gene>
    <name evidence="1" type="ORF">GXP70_16265</name>
</gene>
<dbReference type="InterPro" id="IPR015943">
    <property type="entry name" value="WD40/YVTN_repeat-like_dom_sf"/>
</dbReference>
<dbReference type="InterPro" id="IPR011047">
    <property type="entry name" value="Quinoprotein_ADH-like_sf"/>
</dbReference>
<dbReference type="EMBL" id="CP048209">
    <property type="protein sequence ID" value="QHT61357.1"/>
    <property type="molecule type" value="Genomic_DNA"/>
</dbReference>
<dbReference type="SUPFAM" id="SSF63825">
    <property type="entry name" value="YWTD domain"/>
    <property type="match status" value="1"/>
</dbReference>
<name>A0A6C0FXC5_9BACL</name>
<dbReference type="AlphaFoldDB" id="A0A6C0FXC5"/>
<protein>
    <submittedName>
        <fullName evidence="1">Uncharacterized protein</fullName>
    </submittedName>
</protein>
<dbReference type="SUPFAM" id="SSF50998">
    <property type="entry name" value="Quinoprotein alcohol dehydrogenase-like"/>
    <property type="match status" value="1"/>
</dbReference>
<sequence>MYTRETFERNAAFDAVEPKLHELITQRSLQYAVFPPETKHNAIWDYAIHPNGRHYFGLCAEISYPDYVHFYEYIPEKAELKLLWKLNDSVITHDRTIRPSKIHTCMSFLPDGRIIMTTHTTASAPNHPYWLPWAYYSHMWEGYAGSNVILYDPESGKVEDWGIPVPRETIYGGIYDAKTNAYYFGGYIRGHVYRLDMATRHVTDYGQAAEYASFRFVKGLDGHIYNSSKSGRLYRINTDTKQLEDLGLDIPQSSDIPLSKFHNQMIAAENGPDGRLYMLVAYNDKLFAYDYAKNAIEAVGDFRPTEFQAYDWTPVTHSMAFDQYGTLWYGLRFQGNGRETANWLISWDFLNGGVPFNHGIAGVLERNTTLFCEMYIKDDVLYGADTNHALDPPGMFQIDLKAVREDRHLPRLTCRDPYHYINFKDGLQLYGDTLLQDAARYYDMFAEGERDGRFLAQNPDTFRAANVSVAKIWKHTAIEQSRVNRVWYDERHRIHAICGNEVFTHFIIEDGIVVSQEAIDGYEPKHEGVDQAFAHVKLPAHPGRQYLAVASAAASISNGRRLVGTTDGMLAIVAGDSVFALGACAPHGPVHDMAVTSDLTKVYGVAGDPSDLGMVFSYDDLNGVQQLGRVHFSDPNKVGGCGLSSEPYCIAISGDDRKLAIGVIDRLGCVYEFMI</sequence>
<evidence type="ECO:0000313" key="1">
    <source>
        <dbReference type="EMBL" id="QHT61357.1"/>
    </source>
</evidence>
<keyword evidence="2" id="KW-1185">Reference proteome</keyword>
<accession>A0A6C0FXC5</accession>
<dbReference type="Proteomes" id="UP000476064">
    <property type="component" value="Chromosome"/>
</dbReference>
<organism evidence="1 2">
    <name type="scientific">Paenibacillus lycopersici</name>
    <dbReference type="NCBI Taxonomy" id="2704462"/>
    <lineage>
        <taxon>Bacteria</taxon>
        <taxon>Bacillati</taxon>
        <taxon>Bacillota</taxon>
        <taxon>Bacilli</taxon>
        <taxon>Bacillales</taxon>
        <taxon>Paenibacillaceae</taxon>
        <taxon>Paenibacillus</taxon>
    </lineage>
</organism>
<evidence type="ECO:0000313" key="2">
    <source>
        <dbReference type="Proteomes" id="UP000476064"/>
    </source>
</evidence>
<dbReference type="KEGG" id="plyc:GXP70_16265"/>
<dbReference type="Gene3D" id="2.130.10.10">
    <property type="entry name" value="YVTN repeat-like/Quinoprotein amine dehydrogenase"/>
    <property type="match status" value="1"/>
</dbReference>
<proteinExistence type="predicted"/>
<reference evidence="1 2" key="1">
    <citation type="submission" date="2020-01" db="EMBL/GenBank/DDBJ databases">
        <title>Paenibacillus sp. nov., isolated from tomato rhizosphere.</title>
        <authorList>
            <person name="Weon H.-Y."/>
            <person name="Lee S.A."/>
        </authorList>
    </citation>
    <scope>NUCLEOTIDE SEQUENCE [LARGE SCALE GENOMIC DNA]</scope>
    <source>
        <strain evidence="1 2">12200R-189</strain>
    </source>
</reference>
<dbReference type="RefSeq" id="WP_162357796.1">
    <property type="nucleotide sequence ID" value="NZ_CP048209.1"/>
</dbReference>